<dbReference type="AlphaFoldDB" id="A0A1G9EF23"/>
<sequence>MLAEKLESWAKKERLEGRQEGRQETARNLIARTEMDDQMIAEISGLPREVIATLRAESQR</sequence>
<organism evidence="2 3">
    <name type="scientific">Franzmannia pantelleriensis</name>
    <dbReference type="NCBI Taxonomy" id="48727"/>
    <lineage>
        <taxon>Bacteria</taxon>
        <taxon>Pseudomonadati</taxon>
        <taxon>Pseudomonadota</taxon>
        <taxon>Gammaproteobacteria</taxon>
        <taxon>Oceanospirillales</taxon>
        <taxon>Halomonadaceae</taxon>
        <taxon>Franzmannia</taxon>
    </lineage>
</organism>
<evidence type="ECO:0008006" key="4">
    <source>
        <dbReference type="Google" id="ProtNLM"/>
    </source>
</evidence>
<dbReference type="RefSeq" id="WP_218124382.1">
    <property type="nucleotide sequence ID" value="NZ_FNGH01000001.1"/>
</dbReference>
<accession>A0A1G9EF23</accession>
<dbReference type="Proteomes" id="UP000199107">
    <property type="component" value="Unassembled WGS sequence"/>
</dbReference>
<evidence type="ECO:0000256" key="1">
    <source>
        <dbReference type="SAM" id="MobiDB-lite"/>
    </source>
</evidence>
<dbReference type="EMBL" id="FNGH01000001">
    <property type="protein sequence ID" value="SDK74739.1"/>
    <property type="molecule type" value="Genomic_DNA"/>
</dbReference>
<evidence type="ECO:0000313" key="2">
    <source>
        <dbReference type="EMBL" id="SDK74739.1"/>
    </source>
</evidence>
<dbReference type="STRING" id="48727.SAMN05192555_10191"/>
<proteinExistence type="predicted"/>
<gene>
    <name evidence="2" type="ORF">SAMN05192555_10191</name>
</gene>
<protein>
    <recommendedName>
        <fullName evidence="4">Transposase</fullName>
    </recommendedName>
</protein>
<feature type="region of interest" description="Disordered" evidence="1">
    <location>
        <begin position="1"/>
        <end position="28"/>
    </location>
</feature>
<feature type="compositionally biased region" description="Basic and acidic residues" evidence="1">
    <location>
        <begin position="1"/>
        <end position="25"/>
    </location>
</feature>
<name>A0A1G9EF23_9GAMM</name>
<reference evidence="3" key="1">
    <citation type="submission" date="2016-10" db="EMBL/GenBank/DDBJ databases">
        <authorList>
            <person name="Varghese N."/>
            <person name="Submissions S."/>
        </authorList>
    </citation>
    <scope>NUCLEOTIDE SEQUENCE [LARGE SCALE GENOMIC DNA]</scope>
    <source>
        <strain evidence="3">AAP</strain>
    </source>
</reference>
<evidence type="ECO:0000313" key="3">
    <source>
        <dbReference type="Proteomes" id="UP000199107"/>
    </source>
</evidence>
<keyword evidence="3" id="KW-1185">Reference proteome</keyword>